<protein>
    <recommendedName>
        <fullName evidence="3">Fe2OG dioxygenase domain-containing protein</fullName>
    </recommendedName>
</protein>
<evidence type="ECO:0000313" key="2">
    <source>
        <dbReference type="Proteomes" id="UP000015453"/>
    </source>
</evidence>
<dbReference type="InterPro" id="IPR027443">
    <property type="entry name" value="IPNS-like_sf"/>
</dbReference>
<dbReference type="Gene3D" id="2.60.120.330">
    <property type="entry name" value="B-lactam Antibiotic, Isopenicillin N Synthase, Chain"/>
    <property type="match status" value="1"/>
</dbReference>
<reference evidence="1 2" key="1">
    <citation type="journal article" date="2013" name="BMC Genomics">
        <title>The miniature genome of a carnivorous plant Genlisea aurea contains a low number of genes and short non-coding sequences.</title>
        <authorList>
            <person name="Leushkin E.V."/>
            <person name="Sutormin R.A."/>
            <person name="Nabieva E.R."/>
            <person name="Penin A.A."/>
            <person name="Kondrashov A.S."/>
            <person name="Logacheva M.D."/>
        </authorList>
    </citation>
    <scope>NUCLEOTIDE SEQUENCE [LARGE SCALE GENOMIC DNA]</scope>
</reference>
<name>S8DTV0_9LAMI</name>
<keyword evidence="2" id="KW-1185">Reference proteome</keyword>
<evidence type="ECO:0008006" key="3">
    <source>
        <dbReference type="Google" id="ProtNLM"/>
    </source>
</evidence>
<accession>S8DTV0</accession>
<evidence type="ECO:0000313" key="1">
    <source>
        <dbReference type="EMBL" id="EPS63242.1"/>
    </source>
</evidence>
<dbReference type="EMBL" id="AUSU01005608">
    <property type="protein sequence ID" value="EPS63242.1"/>
    <property type="molecule type" value="Genomic_DNA"/>
</dbReference>
<feature type="non-terminal residue" evidence="1">
    <location>
        <position position="1"/>
    </location>
</feature>
<sequence>LKMNECPSLRETLLRSRCHKGRLLYYFRPQQRNVTEGKETVSSWCGWHTDHGCITGLTRGMFMKDGVESGCSGSSAGFYVRARSGEIVKVVFGEEEIAFQVGEITEVLSRGRLCATPHCVNAPDGEAVERSVFALFMQPDW</sequence>
<dbReference type="PANTHER" id="PTHR48420">
    <property type="entry name" value="NON-HAEM DIOXYGENASE N-TERMINAL DOMAIN-CONTAINING PROTEIN"/>
    <property type="match status" value="1"/>
</dbReference>
<comment type="caution">
    <text evidence="1">The sequence shown here is derived from an EMBL/GenBank/DDBJ whole genome shotgun (WGS) entry which is preliminary data.</text>
</comment>
<dbReference type="AlphaFoldDB" id="S8DTV0"/>
<feature type="non-terminal residue" evidence="1">
    <location>
        <position position="141"/>
    </location>
</feature>
<dbReference type="SUPFAM" id="SSF51197">
    <property type="entry name" value="Clavaminate synthase-like"/>
    <property type="match status" value="1"/>
</dbReference>
<dbReference type="Proteomes" id="UP000015453">
    <property type="component" value="Unassembled WGS sequence"/>
</dbReference>
<organism evidence="1 2">
    <name type="scientific">Genlisea aurea</name>
    <dbReference type="NCBI Taxonomy" id="192259"/>
    <lineage>
        <taxon>Eukaryota</taxon>
        <taxon>Viridiplantae</taxon>
        <taxon>Streptophyta</taxon>
        <taxon>Embryophyta</taxon>
        <taxon>Tracheophyta</taxon>
        <taxon>Spermatophyta</taxon>
        <taxon>Magnoliopsida</taxon>
        <taxon>eudicotyledons</taxon>
        <taxon>Gunneridae</taxon>
        <taxon>Pentapetalae</taxon>
        <taxon>asterids</taxon>
        <taxon>lamiids</taxon>
        <taxon>Lamiales</taxon>
        <taxon>Lentibulariaceae</taxon>
        <taxon>Genlisea</taxon>
    </lineage>
</organism>
<gene>
    <name evidence="1" type="ORF">M569_11544</name>
</gene>
<proteinExistence type="predicted"/>
<dbReference type="PANTHER" id="PTHR48420:SF1">
    <property type="entry name" value="NON-HAEM DIOXYGENASE N-TERMINAL DOMAIN-CONTAINING PROTEIN"/>
    <property type="match status" value="1"/>
</dbReference>
<dbReference type="OrthoDB" id="438224at2759"/>